<sequence>MDAEQPKKEKAAVMVPDLLDLVTKLVEGTEEDLAIMDLILVAFWGMGRLGELTSAARGNEQDYGPRMTTYGFPSTQHSLPCHGAKATLHEEMRHELLSFRVSFIRELENLNEVLSDDEDSLNLGDNRSIWAVRPLLPSGRGVLQECHRRPNRLNLCSRKMGVKLL</sequence>
<evidence type="ECO:0000313" key="1">
    <source>
        <dbReference type="EMBL" id="KNF04475.1"/>
    </source>
</evidence>
<protein>
    <submittedName>
        <fullName evidence="1">Uncharacterized protein</fullName>
    </submittedName>
</protein>
<dbReference type="EMBL" id="AJIL01000012">
    <property type="protein sequence ID" value="KNF04475.1"/>
    <property type="molecule type" value="Genomic_DNA"/>
</dbReference>
<name>A0A0L0VZR1_9BASI</name>
<reference evidence="2" key="1">
    <citation type="submission" date="2014-03" db="EMBL/GenBank/DDBJ databases">
        <title>The Genome Sequence of Puccinia striiformis f. sp. tritici PST-78.</title>
        <authorList>
            <consortium name="The Broad Institute Genome Sequencing Platform"/>
            <person name="Cuomo C."/>
            <person name="Hulbert S."/>
            <person name="Chen X."/>
            <person name="Walker B."/>
            <person name="Young S.K."/>
            <person name="Zeng Q."/>
            <person name="Gargeya S."/>
            <person name="Fitzgerald M."/>
            <person name="Haas B."/>
            <person name="Abouelleil A."/>
            <person name="Alvarado L."/>
            <person name="Arachchi H.M."/>
            <person name="Berlin A.M."/>
            <person name="Chapman S.B."/>
            <person name="Goldberg J."/>
            <person name="Griggs A."/>
            <person name="Gujja S."/>
            <person name="Hansen M."/>
            <person name="Howarth C."/>
            <person name="Imamovic A."/>
            <person name="Larimer J."/>
            <person name="McCowan C."/>
            <person name="Montmayeur A."/>
            <person name="Murphy C."/>
            <person name="Neiman D."/>
            <person name="Pearson M."/>
            <person name="Priest M."/>
            <person name="Roberts A."/>
            <person name="Saif S."/>
            <person name="Shea T."/>
            <person name="Sisk P."/>
            <person name="Sykes S."/>
            <person name="Wortman J."/>
            <person name="Nusbaum C."/>
            <person name="Birren B."/>
        </authorList>
    </citation>
    <scope>NUCLEOTIDE SEQUENCE [LARGE SCALE GENOMIC DNA]</scope>
    <source>
        <strain evidence="2">race PST-78</strain>
    </source>
</reference>
<evidence type="ECO:0000313" key="2">
    <source>
        <dbReference type="Proteomes" id="UP000054564"/>
    </source>
</evidence>
<dbReference type="Proteomes" id="UP000054564">
    <property type="component" value="Unassembled WGS sequence"/>
</dbReference>
<comment type="caution">
    <text evidence="1">The sequence shown here is derived from an EMBL/GenBank/DDBJ whole genome shotgun (WGS) entry which is preliminary data.</text>
</comment>
<keyword evidence="2" id="KW-1185">Reference proteome</keyword>
<organism evidence="1 2">
    <name type="scientific">Puccinia striiformis f. sp. tritici PST-78</name>
    <dbReference type="NCBI Taxonomy" id="1165861"/>
    <lineage>
        <taxon>Eukaryota</taxon>
        <taxon>Fungi</taxon>
        <taxon>Dikarya</taxon>
        <taxon>Basidiomycota</taxon>
        <taxon>Pucciniomycotina</taxon>
        <taxon>Pucciniomycetes</taxon>
        <taxon>Pucciniales</taxon>
        <taxon>Pucciniaceae</taxon>
        <taxon>Puccinia</taxon>
    </lineage>
</organism>
<accession>A0A0L0VZR1</accession>
<proteinExistence type="predicted"/>
<gene>
    <name evidence="1" type="ORF">PSTG_02388</name>
</gene>
<dbReference type="AlphaFoldDB" id="A0A0L0VZR1"/>